<reference evidence="3" key="1">
    <citation type="submission" date="2023-02" db="EMBL/GenBank/DDBJ databases">
        <title>Genome of toxic invasive species Heracleum sosnowskyi carries increased number of genes despite the absence of recent whole-genome duplications.</title>
        <authorList>
            <person name="Schelkunov M."/>
            <person name="Shtratnikova V."/>
            <person name="Makarenko M."/>
            <person name="Klepikova A."/>
            <person name="Omelchenko D."/>
            <person name="Novikova G."/>
            <person name="Obukhova E."/>
            <person name="Bogdanov V."/>
            <person name="Penin A."/>
            <person name="Logacheva M."/>
        </authorList>
    </citation>
    <scope>NUCLEOTIDE SEQUENCE</scope>
    <source>
        <strain evidence="3">Hsosn_3</strain>
        <tissue evidence="3">Leaf</tissue>
    </source>
</reference>
<protein>
    <submittedName>
        <fullName evidence="3">Myosin heavy chain non-muscle</fullName>
    </submittedName>
</protein>
<dbReference type="Proteomes" id="UP001237642">
    <property type="component" value="Unassembled WGS sequence"/>
</dbReference>
<accession>A0AAD8JMR9</accession>
<feature type="coiled-coil region" evidence="1">
    <location>
        <begin position="209"/>
        <end position="269"/>
    </location>
</feature>
<name>A0AAD8JMR9_9APIA</name>
<dbReference type="PANTHER" id="PTHR38394:SF1">
    <property type="entry name" value="NEUROFILAMENT LIGHT PROTEIN"/>
    <property type="match status" value="1"/>
</dbReference>
<dbReference type="PANTHER" id="PTHR38394">
    <property type="entry name" value="NEUROFILAMENT LIGHT PROTEIN"/>
    <property type="match status" value="1"/>
</dbReference>
<dbReference type="AlphaFoldDB" id="A0AAD8JMR9"/>
<comment type="caution">
    <text evidence="3">The sequence shown here is derived from an EMBL/GenBank/DDBJ whole genome shotgun (WGS) entry which is preliminary data.</text>
</comment>
<keyword evidence="4" id="KW-1185">Reference proteome</keyword>
<evidence type="ECO:0000256" key="2">
    <source>
        <dbReference type="SAM" id="MobiDB-lite"/>
    </source>
</evidence>
<dbReference type="EMBL" id="JAUIZM010000001">
    <property type="protein sequence ID" value="KAK1404770.1"/>
    <property type="molecule type" value="Genomic_DNA"/>
</dbReference>
<feature type="region of interest" description="Disordered" evidence="2">
    <location>
        <begin position="19"/>
        <end position="44"/>
    </location>
</feature>
<proteinExistence type="predicted"/>
<feature type="coiled-coil region" evidence="1">
    <location>
        <begin position="514"/>
        <end position="562"/>
    </location>
</feature>
<organism evidence="3 4">
    <name type="scientific">Heracleum sosnowskyi</name>
    <dbReference type="NCBI Taxonomy" id="360622"/>
    <lineage>
        <taxon>Eukaryota</taxon>
        <taxon>Viridiplantae</taxon>
        <taxon>Streptophyta</taxon>
        <taxon>Embryophyta</taxon>
        <taxon>Tracheophyta</taxon>
        <taxon>Spermatophyta</taxon>
        <taxon>Magnoliopsida</taxon>
        <taxon>eudicotyledons</taxon>
        <taxon>Gunneridae</taxon>
        <taxon>Pentapetalae</taxon>
        <taxon>asterids</taxon>
        <taxon>campanulids</taxon>
        <taxon>Apiales</taxon>
        <taxon>Apiaceae</taxon>
        <taxon>Apioideae</taxon>
        <taxon>apioid superclade</taxon>
        <taxon>Tordylieae</taxon>
        <taxon>Tordyliinae</taxon>
        <taxon>Heracleum</taxon>
    </lineage>
</organism>
<evidence type="ECO:0000313" key="3">
    <source>
        <dbReference type="EMBL" id="KAK1404770.1"/>
    </source>
</evidence>
<evidence type="ECO:0000313" key="4">
    <source>
        <dbReference type="Proteomes" id="UP001237642"/>
    </source>
</evidence>
<reference evidence="3" key="2">
    <citation type="submission" date="2023-05" db="EMBL/GenBank/DDBJ databases">
        <authorList>
            <person name="Schelkunov M.I."/>
        </authorList>
    </citation>
    <scope>NUCLEOTIDE SEQUENCE</scope>
    <source>
        <strain evidence="3">Hsosn_3</strain>
        <tissue evidence="3">Leaf</tissue>
    </source>
</reference>
<keyword evidence="1" id="KW-0175">Coiled coil</keyword>
<gene>
    <name evidence="3" type="ORF">POM88_004375</name>
</gene>
<sequence length="723" mass="81199">MESDEMDSLFQGMVLFDPTQSSTLPSTPTISTISDNSNQPPADDNLFSDLTLVTPQIQQTLAPPLSAKSVTRQVSYTRKKKRAAGLRIGYKKDEIDSLATARSIPVVEQVRVSEDEIRDLEVESKVRTVDDDEIESDLVRDDVEKPDISNDLEKLDVGIIGDEQVREGDNWSIEGRFERIRSDITENLRRAREMVDSVSDKRKESIRRRRKAAEDLSLASTKYRELERQLEEACEAEDFEMADRLSDTLASADSEKEQLAVALRDADAECDAVDVKMQGVLHLQIAAEEECASLLQRFSMDAEKDADLVLRNAEVTSSKETNKWDSSVEMAEVKRMELDAESFIVNEARVSLNDSVDHLVEDDKREIEILHRKKEELTDELERLLALVKQKESELKENESSIEIVEKRIANAVSGFQEALSSINTKFNSLQSDLSQMELQSEALSRKKEEVDECFSQEQGRALKIQNLAKTSADEANMYQEVAGLRKNLIQFILRTREHKLMLAKTGDKLTEDVQMLKQDISNARASLQELSTTKTSIQQEIESLKHRLLFIDKRIPELEAEKKVAASVRNFKEAARLAAEVKALCVEKEGIQTKMEGSLSELGKFEGEIVDTVNRLQDTEVHLLSKEKELAMTRFQILLLIAGAATSEKSAALQLGDVEEAEILLGEAEVAESEARKLQSTYSFMDAEFDELPKHFISMELVSNLGGAKLVELAATAHIPAP</sequence>
<feature type="coiled-coil region" evidence="1">
    <location>
        <begin position="360"/>
        <end position="447"/>
    </location>
</feature>
<feature type="compositionally biased region" description="Low complexity" evidence="2">
    <location>
        <begin position="19"/>
        <end position="34"/>
    </location>
</feature>
<evidence type="ECO:0000256" key="1">
    <source>
        <dbReference type="SAM" id="Coils"/>
    </source>
</evidence>